<dbReference type="AlphaFoldDB" id="A0A0G3XJC0"/>
<evidence type="ECO:0000256" key="1">
    <source>
        <dbReference type="ARBA" id="ARBA00001561"/>
    </source>
</evidence>
<dbReference type="KEGG" id="cna:AB433_07995"/>
<reference evidence="5 6" key="1">
    <citation type="submission" date="2015-06" db="EMBL/GenBank/DDBJ databases">
        <authorList>
            <person name="Zeng Y."/>
            <person name="Huang Y."/>
        </authorList>
    </citation>
    <scope>NUCLEOTIDE SEQUENCE [LARGE SCALE GENOMIC DNA]</scope>
    <source>
        <strain evidence="5 6">PQ-2</strain>
    </source>
</reference>
<name>A0A0G3XJC0_9SPHN</name>
<keyword evidence="6" id="KW-1185">Reference proteome</keyword>
<dbReference type="EC" id="3.5.1.28" evidence="2"/>
<dbReference type="Gene3D" id="3.40.630.40">
    <property type="entry name" value="Zn-dependent exopeptidases"/>
    <property type="match status" value="1"/>
</dbReference>
<dbReference type="GO" id="GO:0009253">
    <property type="term" value="P:peptidoglycan catabolic process"/>
    <property type="evidence" value="ECO:0007669"/>
    <property type="project" value="InterPro"/>
</dbReference>
<evidence type="ECO:0000313" key="5">
    <source>
        <dbReference type="EMBL" id="AKM11650.1"/>
    </source>
</evidence>
<evidence type="ECO:0000256" key="3">
    <source>
        <dbReference type="ARBA" id="ARBA00022801"/>
    </source>
</evidence>
<evidence type="ECO:0000313" key="6">
    <source>
        <dbReference type="Proteomes" id="UP000035287"/>
    </source>
</evidence>
<dbReference type="SMART" id="SM00646">
    <property type="entry name" value="Ami_3"/>
    <property type="match status" value="1"/>
</dbReference>
<dbReference type="PATRIC" id="fig|1348774.3.peg.1675"/>
<protein>
    <recommendedName>
        <fullName evidence="2">N-acetylmuramoyl-L-alanine amidase</fullName>
        <ecNumber evidence="2">3.5.1.28</ecNumber>
    </recommendedName>
</protein>
<dbReference type="CDD" id="cd02696">
    <property type="entry name" value="MurNAc-LAA"/>
    <property type="match status" value="1"/>
</dbReference>
<feature type="domain" description="MurNAc-LAA" evidence="4">
    <location>
        <begin position="123"/>
        <end position="275"/>
    </location>
</feature>
<accession>A0A0G3XJC0</accession>
<sequence>MGRFFLPLAVALAGIVGLLLGSGLGLAFPAGYPVVTNALPPASDAALPRIVASDRTGAQAPLVVIDPGHGGFDPGASSPDGAIEKDIALALALAVRDRLIELGGVRVALTREDDRFLPLEARPVLAKALGADAFIAIHADSAPVPEASGANVYVLSARASDRAAQRLANSENRSGGGLPDTGGADDIAAILAELVRREANLESARLSQTMADELRGAMPTHTPFRRSANFAVLRTFERAGVLFEAGYLTNPDDAARLSDPQGRKAIADALASAIVTYLLLPANG</sequence>
<proteinExistence type="predicted"/>
<gene>
    <name evidence="5" type="ORF">AB433_07995</name>
</gene>
<dbReference type="STRING" id="1348774.AB433_07995"/>
<keyword evidence="3" id="KW-0378">Hydrolase</keyword>
<dbReference type="InterPro" id="IPR050695">
    <property type="entry name" value="N-acetylmuramoyl_amidase_3"/>
</dbReference>
<dbReference type="EMBL" id="CP011770">
    <property type="protein sequence ID" value="AKM11650.1"/>
    <property type="molecule type" value="Genomic_DNA"/>
</dbReference>
<comment type="catalytic activity">
    <reaction evidence="1">
        <text>Hydrolyzes the link between N-acetylmuramoyl residues and L-amino acid residues in certain cell-wall glycopeptides.</text>
        <dbReference type="EC" id="3.5.1.28"/>
    </reaction>
</comment>
<dbReference type="PANTHER" id="PTHR30404:SF0">
    <property type="entry name" value="N-ACETYLMURAMOYL-L-ALANINE AMIDASE AMIC"/>
    <property type="match status" value="1"/>
</dbReference>
<evidence type="ECO:0000259" key="4">
    <source>
        <dbReference type="SMART" id="SM00646"/>
    </source>
</evidence>
<organism evidence="5 6">
    <name type="scientific">Croceicoccus naphthovorans</name>
    <dbReference type="NCBI Taxonomy" id="1348774"/>
    <lineage>
        <taxon>Bacteria</taxon>
        <taxon>Pseudomonadati</taxon>
        <taxon>Pseudomonadota</taxon>
        <taxon>Alphaproteobacteria</taxon>
        <taxon>Sphingomonadales</taxon>
        <taxon>Erythrobacteraceae</taxon>
        <taxon>Croceicoccus</taxon>
    </lineage>
</organism>
<evidence type="ECO:0000256" key="2">
    <source>
        <dbReference type="ARBA" id="ARBA00011901"/>
    </source>
</evidence>
<dbReference type="GO" id="GO:0030288">
    <property type="term" value="C:outer membrane-bounded periplasmic space"/>
    <property type="evidence" value="ECO:0007669"/>
    <property type="project" value="TreeGrafter"/>
</dbReference>
<dbReference type="GO" id="GO:0008745">
    <property type="term" value="F:N-acetylmuramoyl-L-alanine amidase activity"/>
    <property type="evidence" value="ECO:0007669"/>
    <property type="project" value="UniProtKB-EC"/>
</dbReference>
<dbReference type="PANTHER" id="PTHR30404">
    <property type="entry name" value="N-ACETYLMURAMOYL-L-ALANINE AMIDASE"/>
    <property type="match status" value="1"/>
</dbReference>
<dbReference type="InterPro" id="IPR002508">
    <property type="entry name" value="MurNAc-LAA_cat"/>
</dbReference>
<dbReference type="Pfam" id="PF01520">
    <property type="entry name" value="Amidase_3"/>
    <property type="match status" value="1"/>
</dbReference>
<dbReference type="Proteomes" id="UP000035287">
    <property type="component" value="Chromosome"/>
</dbReference>
<dbReference type="SUPFAM" id="SSF53187">
    <property type="entry name" value="Zn-dependent exopeptidases"/>
    <property type="match status" value="1"/>
</dbReference>